<evidence type="ECO:0008006" key="3">
    <source>
        <dbReference type="Google" id="ProtNLM"/>
    </source>
</evidence>
<organism evidence="1 2">
    <name type="scientific">Halobium palmae</name>
    <dbReference type="NCBI Taxonomy" id="1776492"/>
    <lineage>
        <taxon>Archaea</taxon>
        <taxon>Methanobacteriati</taxon>
        <taxon>Methanobacteriota</taxon>
        <taxon>Stenosarchaea group</taxon>
        <taxon>Halobacteria</taxon>
        <taxon>Halobacteriales</taxon>
        <taxon>Haloferacaceae</taxon>
        <taxon>Halobium</taxon>
    </lineage>
</organism>
<comment type="caution">
    <text evidence="1">The sequence shown here is derived from an EMBL/GenBank/DDBJ whole genome shotgun (WGS) entry which is preliminary data.</text>
</comment>
<protein>
    <recommendedName>
        <fullName evidence="3">PIN domain-containing protein</fullName>
    </recommendedName>
</protein>
<dbReference type="AlphaFoldDB" id="A0ABD5RXC8"/>
<proteinExistence type="predicted"/>
<name>A0ABD5RXC8_9EURY</name>
<sequence length="161" mass="18527">MTDAFVIDNCIFSSFMVSDWFDSMDFWRPDYDLLATRRVWEEEFLPFHEVEGPPDWLCLHEVDLSGVDVQALGPVSKKDWSCIALAEDYDGDAAVVTNDHDLKMAVENRGLRAIWGTRFVIDTFERCGISVEDFEEGRPKYIDDATLPEPAIRELRDAEKI</sequence>
<evidence type="ECO:0000313" key="2">
    <source>
        <dbReference type="Proteomes" id="UP001596328"/>
    </source>
</evidence>
<dbReference type="EMBL" id="JBHSWU010000099">
    <property type="protein sequence ID" value="MFC6724094.1"/>
    <property type="molecule type" value="Genomic_DNA"/>
</dbReference>
<dbReference type="Proteomes" id="UP001596328">
    <property type="component" value="Unassembled WGS sequence"/>
</dbReference>
<evidence type="ECO:0000313" key="1">
    <source>
        <dbReference type="EMBL" id="MFC6724094.1"/>
    </source>
</evidence>
<accession>A0ABD5RXC8</accession>
<gene>
    <name evidence="1" type="ORF">ACFQE1_06835</name>
</gene>
<reference evidence="1 2" key="1">
    <citation type="journal article" date="2019" name="Int. J. Syst. Evol. Microbiol.">
        <title>The Global Catalogue of Microorganisms (GCM) 10K type strain sequencing project: providing services to taxonomists for standard genome sequencing and annotation.</title>
        <authorList>
            <consortium name="The Broad Institute Genomics Platform"/>
            <consortium name="The Broad Institute Genome Sequencing Center for Infectious Disease"/>
            <person name="Wu L."/>
            <person name="Ma J."/>
        </authorList>
    </citation>
    <scope>NUCLEOTIDE SEQUENCE [LARGE SCALE GENOMIC DNA]</scope>
    <source>
        <strain evidence="1 2">NBRC 111368</strain>
    </source>
</reference>
<keyword evidence="2" id="KW-1185">Reference proteome</keyword>